<keyword evidence="5" id="KW-1185">Reference proteome</keyword>
<accession>A0A8X8DD45</accession>
<feature type="compositionally biased region" description="Basic and acidic residues" evidence="2">
    <location>
        <begin position="143"/>
        <end position="158"/>
    </location>
</feature>
<dbReference type="Pfam" id="PF22675">
    <property type="entry name" value="KH-I_KHDC4-BBP"/>
    <property type="match status" value="1"/>
</dbReference>
<feature type="region of interest" description="Disordered" evidence="2">
    <location>
        <begin position="63"/>
        <end position="85"/>
    </location>
</feature>
<evidence type="ECO:0000313" key="4">
    <source>
        <dbReference type="EMBL" id="KAG6787597.1"/>
    </source>
</evidence>
<dbReference type="OrthoDB" id="6777263at2759"/>
<dbReference type="GO" id="GO:0003729">
    <property type="term" value="F:mRNA binding"/>
    <property type="evidence" value="ECO:0007669"/>
    <property type="project" value="TreeGrafter"/>
</dbReference>
<feature type="compositionally biased region" description="Basic and acidic residues" evidence="2">
    <location>
        <begin position="800"/>
        <end position="809"/>
    </location>
</feature>
<evidence type="ECO:0000259" key="3">
    <source>
        <dbReference type="SMART" id="SM00322"/>
    </source>
</evidence>
<dbReference type="GO" id="GO:0005634">
    <property type="term" value="C:nucleus"/>
    <property type="evidence" value="ECO:0007669"/>
    <property type="project" value="TreeGrafter"/>
</dbReference>
<feature type="region of interest" description="Disordered" evidence="2">
    <location>
        <begin position="143"/>
        <end position="167"/>
    </location>
</feature>
<dbReference type="InterPro" id="IPR004087">
    <property type="entry name" value="KH_dom"/>
</dbReference>
<dbReference type="Proteomes" id="UP000886885">
    <property type="component" value="Chromosome 1D"/>
</dbReference>
<name>A0A8X8DD45_POPTO</name>
<feature type="domain" description="K Homology" evidence="3">
    <location>
        <begin position="227"/>
        <end position="322"/>
    </location>
</feature>
<dbReference type="SMART" id="SM00322">
    <property type="entry name" value="KH"/>
    <property type="match status" value="1"/>
</dbReference>
<dbReference type="InterPro" id="IPR045071">
    <property type="entry name" value="BBP-like"/>
</dbReference>
<dbReference type="EMBL" id="JAAWWB010000002">
    <property type="protein sequence ID" value="KAG6787597.1"/>
    <property type="molecule type" value="Genomic_DNA"/>
</dbReference>
<proteinExistence type="predicted"/>
<feature type="compositionally biased region" description="Polar residues" evidence="2">
    <location>
        <begin position="435"/>
        <end position="444"/>
    </location>
</feature>
<comment type="caution">
    <text evidence="4">The sequence shown here is derived from an EMBL/GenBank/DDBJ whole genome shotgun (WGS) entry which is preliminary data.</text>
</comment>
<keyword evidence="1" id="KW-0694">RNA-binding</keyword>
<protein>
    <recommendedName>
        <fullName evidence="3">K Homology domain-containing protein</fullName>
    </recommendedName>
</protein>
<evidence type="ECO:0000256" key="1">
    <source>
        <dbReference type="ARBA" id="ARBA00022884"/>
    </source>
</evidence>
<organism evidence="4 5">
    <name type="scientific">Populus tomentosa</name>
    <name type="common">Chinese white poplar</name>
    <dbReference type="NCBI Taxonomy" id="118781"/>
    <lineage>
        <taxon>Eukaryota</taxon>
        <taxon>Viridiplantae</taxon>
        <taxon>Streptophyta</taxon>
        <taxon>Embryophyta</taxon>
        <taxon>Tracheophyta</taxon>
        <taxon>Spermatophyta</taxon>
        <taxon>Magnoliopsida</taxon>
        <taxon>eudicotyledons</taxon>
        <taxon>Gunneridae</taxon>
        <taxon>Pentapetalae</taxon>
        <taxon>rosids</taxon>
        <taxon>fabids</taxon>
        <taxon>Malpighiales</taxon>
        <taxon>Salicaceae</taxon>
        <taxon>Saliceae</taxon>
        <taxon>Populus</taxon>
    </lineage>
</organism>
<evidence type="ECO:0000256" key="2">
    <source>
        <dbReference type="SAM" id="MobiDB-lite"/>
    </source>
</evidence>
<dbReference type="GO" id="GO:0048024">
    <property type="term" value="P:regulation of mRNA splicing, via spliceosome"/>
    <property type="evidence" value="ECO:0007669"/>
    <property type="project" value="TreeGrafter"/>
</dbReference>
<gene>
    <name evidence="4" type="ORF">POTOM_003639</name>
</gene>
<reference evidence="4" key="1">
    <citation type="journal article" date="2020" name="bioRxiv">
        <title>Hybrid origin of Populus tomentosa Carr. identified through genome sequencing and phylogenomic analysis.</title>
        <authorList>
            <person name="An X."/>
            <person name="Gao K."/>
            <person name="Chen Z."/>
            <person name="Li J."/>
            <person name="Yang X."/>
            <person name="Yang X."/>
            <person name="Zhou J."/>
            <person name="Guo T."/>
            <person name="Zhao T."/>
            <person name="Huang S."/>
            <person name="Miao D."/>
            <person name="Khan W.U."/>
            <person name="Rao P."/>
            <person name="Ye M."/>
            <person name="Lei B."/>
            <person name="Liao W."/>
            <person name="Wang J."/>
            <person name="Ji L."/>
            <person name="Li Y."/>
            <person name="Guo B."/>
            <person name="Mustafa N.S."/>
            <person name="Li S."/>
            <person name="Yun Q."/>
            <person name="Keller S.R."/>
            <person name="Mao J."/>
            <person name="Zhang R."/>
            <person name="Strauss S.H."/>
        </authorList>
    </citation>
    <scope>NUCLEOTIDE SEQUENCE</scope>
    <source>
        <strain evidence="4">GM15</strain>
        <tissue evidence="4">Leaf</tissue>
    </source>
</reference>
<feature type="compositionally biased region" description="Polar residues" evidence="2">
    <location>
        <begin position="782"/>
        <end position="795"/>
    </location>
</feature>
<feature type="region of interest" description="Disordered" evidence="2">
    <location>
        <begin position="772"/>
        <end position="809"/>
    </location>
</feature>
<dbReference type="InterPro" id="IPR055256">
    <property type="entry name" value="KH_1_KHDC4/BBP-like"/>
</dbReference>
<feature type="region of interest" description="Disordered" evidence="2">
    <location>
        <begin position="627"/>
        <end position="670"/>
    </location>
</feature>
<dbReference type="PANTHER" id="PTHR11208">
    <property type="entry name" value="RNA-BINDING PROTEIN RELATED"/>
    <property type="match status" value="1"/>
</dbReference>
<dbReference type="PANTHER" id="PTHR11208:SF98">
    <property type="entry name" value="RNA-BINDING KH DOMAIN-CONTAINING PROTEIN"/>
    <property type="match status" value="1"/>
</dbReference>
<sequence length="809" mass="86293">MSAKVDQTSAVELQSIKMTATSSSSSGSTTSGPKVSLFAAKSGFVIPKNKLLGSLVSIVKGGKKPGSKDAVNGESTNQEQVQRKTKWGPDLTQDASVKRGRALAYQLEAIEAIEDFPVSHWVLKCQSSLCEWLTWKLPIPEPGRDGDSHDSNEHEDPKSSIPQIHTKNSEILELEKQEAIGMFDVSHQIMLLFPFCYVWLDSIFLDFPGEILILNPSYKAPPNYKPLLKETTVPIPVKEYPGYNFIGLIFGLGRETQKRLEKETGAKIQVHGSNAHTGEKVEISPSDGNETQVAYEELSVLVTADTFEKVDAAVVLIELLITSVSGNLVAGDNANVSQNQAASTAVNQGVVLSFTPQQGQFQYQNSWLPAATPLHPPPGIISPQTSSAPVLNNPIPLQSASFNSSTMPSLFGPRLARAFSNPYQPRNFPMPTPQPQSFTGSQPHPTGLYSVARPPLLQPSSSGSHDGLLVPSGWPGSPASVPASLGFVNMGQTTTPMVPSPGPWPTVPQLGFPSNAPSPNAANMVSPVTFPPGPSSLQSHGVSMNRPTLIQSSLVAPLPISSISPALGSTPISGVVGAFSGTTSNFAPMRSPTITDAKIQHSGPGDFTFQPHHLQNPAPQIAPWLSSHHATQNGPLPRPMMQSPAPQGPTFHFEVPNSTPQPGRQMFPRPQVSNQMGQVPFVGNPTGPSPPPSLPAFSNANSFGQPVMQMVSRNLSSTPHIPYLTGPLPPRPGNPLQLQQNYPVPIAPRGQSFAPNQQSFISLASARPASFHGGQHVYDPFSPTSVSTASSQWQGGNLGEGRKPENDPL</sequence>
<dbReference type="AlphaFoldDB" id="A0A8X8DD45"/>
<evidence type="ECO:0000313" key="5">
    <source>
        <dbReference type="Proteomes" id="UP000886885"/>
    </source>
</evidence>
<feature type="region of interest" description="Disordered" evidence="2">
    <location>
        <begin position="422"/>
        <end position="445"/>
    </location>
</feature>